<dbReference type="InterPro" id="IPR001173">
    <property type="entry name" value="Glyco_trans_2-like"/>
</dbReference>
<name>A0A6J7VQK6_9ZZZZ</name>
<sequence length="326" mass="35889">MSHSEWPTVSVVMPIRNEAKYLEQSVQSILLQTYPREFDICLAVAPSSDATEAIAQSLCAQNHRISVIENPSGKTASGLNAAIAHTKGQIVVRVDGHATLSPDYILNAVATLRSTGAANVGGIQRPIGRSVFERAVARAMTSKFGTGGSKFHVGGQAGPTDSVYLGVFDRSRAEKVGWFDERLIRNQDYELNIRLRRDGGIIQFDPNLWVDYQPRSSLSQLARQYFQYGWWKAKVVCLHPSSLRLRQLAPVLVTIFLLCSLAISVINPLSLLVPLLYGLLTTAISFSQPRLSLAERLTLVLILPTMHLAWGLGFTLSLFSRKLKAS</sequence>
<dbReference type="CDD" id="cd02525">
    <property type="entry name" value="Succinoglycan_BP_ExoA"/>
    <property type="match status" value="1"/>
</dbReference>
<dbReference type="Gene3D" id="3.90.550.10">
    <property type="entry name" value="Spore Coat Polysaccharide Biosynthesis Protein SpsA, Chain A"/>
    <property type="match status" value="1"/>
</dbReference>
<dbReference type="PANTHER" id="PTHR43685:SF2">
    <property type="entry name" value="GLYCOSYLTRANSFERASE 2-LIKE DOMAIN-CONTAINING PROTEIN"/>
    <property type="match status" value="1"/>
</dbReference>
<dbReference type="EMBL" id="CAFBRX010000023">
    <property type="protein sequence ID" value="CAB5114635.1"/>
    <property type="molecule type" value="Genomic_DNA"/>
</dbReference>
<evidence type="ECO:0000259" key="2">
    <source>
        <dbReference type="Pfam" id="PF00535"/>
    </source>
</evidence>
<feature type="transmembrane region" description="Helical" evidence="1">
    <location>
        <begin position="251"/>
        <end position="277"/>
    </location>
</feature>
<evidence type="ECO:0000256" key="1">
    <source>
        <dbReference type="SAM" id="Phobius"/>
    </source>
</evidence>
<proteinExistence type="predicted"/>
<organism evidence="3">
    <name type="scientific">freshwater metagenome</name>
    <dbReference type="NCBI Taxonomy" id="449393"/>
    <lineage>
        <taxon>unclassified sequences</taxon>
        <taxon>metagenomes</taxon>
        <taxon>ecological metagenomes</taxon>
    </lineage>
</organism>
<dbReference type="InterPro" id="IPR050834">
    <property type="entry name" value="Glycosyltransf_2"/>
</dbReference>
<protein>
    <submittedName>
        <fullName evidence="3">Unannotated protein</fullName>
    </submittedName>
</protein>
<keyword evidence="1" id="KW-0472">Membrane</keyword>
<feature type="domain" description="Glycosyltransferase 2-like" evidence="2">
    <location>
        <begin position="10"/>
        <end position="155"/>
    </location>
</feature>
<dbReference type="PANTHER" id="PTHR43685">
    <property type="entry name" value="GLYCOSYLTRANSFERASE"/>
    <property type="match status" value="1"/>
</dbReference>
<keyword evidence="1" id="KW-1133">Transmembrane helix</keyword>
<reference evidence="3" key="1">
    <citation type="submission" date="2020-05" db="EMBL/GenBank/DDBJ databases">
        <authorList>
            <person name="Chiriac C."/>
            <person name="Salcher M."/>
            <person name="Ghai R."/>
            <person name="Kavagutti S V."/>
        </authorList>
    </citation>
    <scope>NUCLEOTIDE SEQUENCE</scope>
</reference>
<keyword evidence="1" id="KW-0812">Transmembrane</keyword>
<evidence type="ECO:0000313" key="3">
    <source>
        <dbReference type="EMBL" id="CAB5114635.1"/>
    </source>
</evidence>
<accession>A0A6J7VQK6</accession>
<dbReference type="InterPro" id="IPR029044">
    <property type="entry name" value="Nucleotide-diphossugar_trans"/>
</dbReference>
<dbReference type="Pfam" id="PF00535">
    <property type="entry name" value="Glycos_transf_2"/>
    <property type="match status" value="1"/>
</dbReference>
<gene>
    <name evidence="3" type="ORF">UFOPK4422_00373</name>
</gene>
<feature type="transmembrane region" description="Helical" evidence="1">
    <location>
        <begin position="297"/>
        <end position="319"/>
    </location>
</feature>
<dbReference type="SUPFAM" id="SSF53448">
    <property type="entry name" value="Nucleotide-diphospho-sugar transferases"/>
    <property type="match status" value="1"/>
</dbReference>
<dbReference type="AlphaFoldDB" id="A0A6J7VQK6"/>